<dbReference type="PRINTS" id="PR00038">
    <property type="entry name" value="HTHLUXR"/>
</dbReference>
<dbReference type="EMBL" id="JADEXN010000004">
    <property type="protein sequence ID" value="MBE9039266.1"/>
    <property type="molecule type" value="Genomic_DNA"/>
</dbReference>
<accession>A0A928Z7Y7</accession>
<dbReference type="Pfam" id="PF00196">
    <property type="entry name" value="GerE"/>
    <property type="match status" value="1"/>
</dbReference>
<dbReference type="AlphaFoldDB" id="A0A928Z7Y7"/>
<protein>
    <submittedName>
        <fullName evidence="6">Response regulator transcription factor</fullName>
    </submittedName>
</protein>
<dbReference type="SMART" id="SM00448">
    <property type="entry name" value="REC"/>
    <property type="match status" value="1"/>
</dbReference>
<evidence type="ECO:0000259" key="4">
    <source>
        <dbReference type="PROSITE" id="PS50043"/>
    </source>
</evidence>
<sequence>MPLTILVVDDDPGIRISIGDYLELCGYSTIVAENGREALGLVEKYHPHLIVTDAIMPQMDGFELVRRVRQRPDCRLLPVIFLTAHNQTPDRIRGYQLGVDLYMPKPFELEEIGAVVRNLLDRYLVMYTAVPSGLPLSSPLHISPNSTTELPQDERLSDLSLTNIPELDLTKRERETLEELAKGLSNSEIGSRLYLSPRTIEKYVSQLLSKTDTKNRSELIRLAIEHHWVE</sequence>
<organism evidence="6 7">
    <name type="scientific">Zarconia navalis LEGE 11467</name>
    <dbReference type="NCBI Taxonomy" id="1828826"/>
    <lineage>
        <taxon>Bacteria</taxon>
        <taxon>Bacillati</taxon>
        <taxon>Cyanobacteriota</taxon>
        <taxon>Cyanophyceae</taxon>
        <taxon>Oscillatoriophycideae</taxon>
        <taxon>Oscillatoriales</taxon>
        <taxon>Oscillatoriales incertae sedis</taxon>
        <taxon>Zarconia</taxon>
        <taxon>Zarconia navalis</taxon>
    </lineage>
</organism>
<comment type="caution">
    <text evidence="6">The sequence shown here is derived from an EMBL/GenBank/DDBJ whole genome shotgun (WGS) entry which is preliminary data.</text>
</comment>
<feature type="domain" description="HTH luxR-type" evidence="4">
    <location>
        <begin position="162"/>
        <end position="227"/>
    </location>
</feature>
<dbReference type="Gene3D" id="3.40.50.2300">
    <property type="match status" value="1"/>
</dbReference>
<evidence type="ECO:0000256" key="1">
    <source>
        <dbReference type="ARBA" id="ARBA00022553"/>
    </source>
</evidence>
<proteinExistence type="predicted"/>
<name>A0A928Z7Y7_9CYAN</name>
<evidence type="ECO:0000313" key="7">
    <source>
        <dbReference type="Proteomes" id="UP000621799"/>
    </source>
</evidence>
<dbReference type="Proteomes" id="UP000621799">
    <property type="component" value="Unassembled WGS sequence"/>
</dbReference>
<evidence type="ECO:0000313" key="6">
    <source>
        <dbReference type="EMBL" id="MBE9039266.1"/>
    </source>
</evidence>
<gene>
    <name evidence="6" type="ORF">IQ235_00455</name>
</gene>
<dbReference type="PANTHER" id="PTHR44591">
    <property type="entry name" value="STRESS RESPONSE REGULATOR PROTEIN 1"/>
    <property type="match status" value="1"/>
</dbReference>
<dbReference type="InterPro" id="IPR000792">
    <property type="entry name" value="Tscrpt_reg_LuxR_C"/>
</dbReference>
<dbReference type="PANTHER" id="PTHR44591:SF3">
    <property type="entry name" value="RESPONSE REGULATORY DOMAIN-CONTAINING PROTEIN"/>
    <property type="match status" value="1"/>
</dbReference>
<dbReference type="SUPFAM" id="SSF52172">
    <property type="entry name" value="CheY-like"/>
    <property type="match status" value="1"/>
</dbReference>
<dbReference type="GO" id="GO:0000160">
    <property type="term" value="P:phosphorelay signal transduction system"/>
    <property type="evidence" value="ECO:0007669"/>
    <property type="project" value="InterPro"/>
</dbReference>
<dbReference type="SMART" id="SM00421">
    <property type="entry name" value="HTH_LUXR"/>
    <property type="match status" value="1"/>
</dbReference>
<dbReference type="InterPro" id="IPR011006">
    <property type="entry name" value="CheY-like_superfamily"/>
</dbReference>
<dbReference type="Gene3D" id="1.10.10.10">
    <property type="entry name" value="Winged helix-like DNA-binding domain superfamily/Winged helix DNA-binding domain"/>
    <property type="match status" value="1"/>
</dbReference>
<dbReference type="CDD" id="cd06170">
    <property type="entry name" value="LuxR_C_like"/>
    <property type="match status" value="1"/>
</dbReference>
<dbReference type="RefSeq" id="WP_264319531.1">
    <property type="nucleotide sequence ID" value="NZ_JADEXN010000004.1"/>
</dbReference>
<evidence type="ECO:0000259" key="5">
    <source>
        <dbReference type="PROSITE" id="PS50110"/>
    </source>
</evidence>
<keyword evidence="1 3" id="KW-0597">Phosphoprotein</keyword>
<dbReference type="InterPro" id="IPR016032">
    <property type="entry name" value="Sig_transdc_resp-reg_C-effctor"/>
</dbReference>
<dbReference type="InterPro" id="IPR001789">
    <property type="entry name" value="Sig_transdc_resp-reg_receiver"/>
</dbReference>
<dbReference type="SUPFAM" id="SSF46894">
    <property type="entry name" value="C-terminal effector domain of the bipartite response regulators"/>
    <property type="match status" value="1"/>
</dbReference>
<feature type="modified residue" description="4-aspartylphosphate" evidence="3">
    <location>
        <position position="53"/>
    </location>
</feature>
<feature type="domain" description="Response regulatory" evidence="5">
    <location>
        <begin position="4"/>
        <end position="120"/>
    </location>
</feature>
<dbReference type="Pfam" id="PF00072">
    <property type="entry name" value="Response_reg"/>
    <property type="match status" value="1"/>
</dbReference>
<dbReference type="GO" id="GO:0003677">
    <property type="term" value="F:DNA binding"/>
    <property type="evidence" value="ECO:0007669"/>
    <property type="project" value="UniProtKB-KW"/>
</dbReference>
<keyword evidence="2" id="KW-0238">DNA-binding</keyword>
<dbReference type="InterPro" id="IPR036388">
    <property type="entry name" value="WH-like_DNA-bd_sf"/>
</dbReference>
<dbReference type="PROSITE" id="PS50043">
    <property type="entry name" value="HTH_LUXR_2"/>
    <property type="match status" value="1"/>
</dbReference>
<dbReference type="InterPro" id="IPR050595">
    <property type="entry name" value="Bact_response_regulator"/>
</dbReference>
<reference evidence="6" key="1">
    <citation type="submission" date="2020-10" db="EMBL/GenBank/DDBJ databases">
        <authorList>
            <person name="Castelo-Branco R."/>
            <person name="Eusebio N."/>
            <person name="Adriana R."/>
            <person name="Vieira A."/>
            <person name="Brugerolle De Fraissinette N."/>
            <person name="Rezende De Castro R."/>
            <person name="Schneider M.P."/>
            <person name="Vasconcelos V."/>
            <person name="Leao P.N."/>
        </authorList>
    </citation>
    <scope>NUCLEOTIDE SEQUENCE</scope>
    <source>
        <strain evidence="6">LEGE 11467</strain>
    </source>
</reference>
<evidence type="ECO:0000256" key="3">
    <source>
        <dbReference type="PROSITE-ProRule" id="PRU00169"/>
    </source>
</evidence>
<keyword evidence="7" id="KW-1185">Reference proteome</keyword>
<dbReference type="PROSITE" id="PS50110">
    <property type="entry name" value="RESPONSE_REGULATORY"/>
    <property type="match status" value="1"/>
</dbReference>
<dbReference type="GO" id="GO:0006355">
    <property type="term" value="P:regulation of DNA-templated transcription"/>
    <property type="evidence" value="ECO:0007669"/>
    <property type="project" value="InterPro"/>
</dbReference>
<evidence type="ECO:0000256" key="2">
    <source>
        <dbReference type="ARBA" id="ARBA00023125"/>
    </source>
</evidence>